<feature type="compositionally biased region" description="Low complexity" evidence="17">
    <location>
        <begin position="399"/>
        <end position="411"/>
    </location>
</feature>
<comment type="similarity">
    <text evidence="3">Belongs to the protein kinase superfamily. CAMK Ser/Thr protein kinase family. SNF1 subfamily.</text>
</comment>
<feature type="domain" description="Protein kinase" evidence="18">
    <location>
        <begin position="58"/>
        <end position="309"/>
    </location>
</feature>
<name>A0A9J8AP24_CYPCA</name>
<evidence type="ECO:0000313" key="22">
    <source>
        <dbReference type="Proteomes" id="UP001108240"/>
    </source>
</evidence>
<dbReference type="CDD" id="cd14072">
    <property type="entry name" value="STKc_MARK"/>
    <property type="match status" value="1"/>
</dbReference>
<dbReference type="SMART" id="SM00220">
    <property type="entry name" value="S_TKc"/>
    <property type="match status" value="1"/>
</dbReference>
<keyword evidence="5" id="KW-0963">Cytoplasm</keyword>
<feature type="compositionally biased region" description="Polar residues" evidence="17">
    <location>
        <begin position="497"/>
        <end position="519"/>
    </location>
</feature>
<feature type="compositionally biased region" description="Low complexity" evidence="17">
    <location>
        <begin position="553"/>
        <end position="563"/>
    </location>
</feature>
<protein>
    <recommendedName>
        <fullName evidence="15">MAP/microtubule affinity-regulating kinase 3</fullName>
        <ecNumber evidence="4">2.7.11.1</ecNumber>
    </recommendedName>
</protein>
<dbReference type="GO" id="GO:0030425">
    <property type="term" value="C:dendrite"/>
    <property type="evidence" value="ECO:0007669"/>
    <property type="project" value="UniProtKB-SubCell"/>
</dbReference>
<dbReference type="PROSITE" id="PS50011">
    <property type="entry name" value="PROTEIN_KINASE_DOM"/>
    <property type="match status" value="1"/>
</dbReference>
<evidence type="ECO:0000256" key="3">
    <source>
        <dbReference type="ARBA" id="ARBA00006234"/>
    </source>
</evidence>
<dbReference type="SMART" id="SM00165">
    <property type="entry name" value="UBA"/>
    <property type="match status" value="1"/>
</dbReference>
<dbReference type="PROSITE" id="PS00108">
    <property type="entry name" value="PROTEIN_KINASE_ST"/>
    <property type="match status" value="1"/>
</dbReference>
<dbReference type="Pfam" id="PF00069">
    <property type="entry name" value="Pkinase"/>
    <property type="match status" value="1"/>
</dbReference>
<dbReference type="AlphaFoldDB" id="A0A9J8AP24"/>
<evidence type="ECO:0000256" key="16">
    <source>
        <dbReference type="PROSITE-ProRule" id="PRU10141"/>
    </source>
</evidence>
<accession>A0A9J8AP24</accession>
<dbReference type="GeneTree" id="ENSGT00940000159555"/>
<dbReference type="OMA" id="LRCSHEA"/>
<dbReference type="SMR" id="A0A9J8AP24"/>
<evidence type="ECO:0000256" key="12">
    <source>
        <dbReference type="ARBA" id="ARBA00048679"/>
    </source>
</evidence>
<dbReference type="PANTHER" id="PTHR24346">
    <property type="entry name" value="MAP/MICROTUBULE AFFINITY-REGULATING KINASE"/>
    <property type="match status" value="1"/>
</dbReference>
<reference evidence="21" key="1">
    <citation type="submission" date="2025-08" db="UniProtKB">
        <authorList>
            <consortium name="Ensembl"/>
        </authorList>
    </citation>
    <scope>IDENTIFICATION</scope>
</reference>
<evidence type="ECO:0000259" key="19">
    <source>
        <dbReference type="PROSITE" id="PS50030"/>
    </source>
</evidence>
<evidence type="ECO:0000256" key="14">
    <source>
        <dbReference type="ARBA" id="ARBA00063680"/>
    </source>
</evidence>
<keyword evidence="22" id="KW-1185">Reference proteome</keyword>
<dbReference type="GO" id="GO:0005524">
    <property type="term" value="F:ATP binding"/>
    <property type="evidence" value="ECO:0007669"/>
    <property type="project" value="UniProtKB-UniRule"/>
</dbReference>
<dbReference type="GO" id="GO:0005737">
    <property type="term" value="C:cytoplasm"/>
    <property type="evidence" value="ECO:0007669"/>
    <property type="project" value="UniProtKB-SubCell"/>
</dbReference>
<feature type="region of interest" description="Disordered" evidence="17">
    <location>
        <begin position="376"/>
        <end position="615"/>
    </location>
</feature>
<dbReference type="CDD" id="cd14407">
    <property type="entry name" value="UBA_MARK3_4"/>
    <property type="match status" value="1"/>
</dbReference>
<keyword evidence="6" id="KW-0723">Serine/threonine-protein kinase</keyword>
<dbReference type="InterPro" id="IPR017441">
    <property type="entry name" value="Protein_kinase_ATP_BS"/>
</dbReference>
<dbReference type="FunFam" id="3.30.310.80:FF:000011">
    <property type="entry name" value="Non-specific serine/threonine protein kinase"/>
    <property type="match status" value="1"/>
</dbReference>
<keyword evidence="7" id="KW-0808">Transferase</keyword>
<evidence type="ECO:0000256" key="5">
    <source>
        <dbReference type="ARBA" id="ARBA00022490"/>
    </source>
</evidence>
<evidence type="ECO:0000256" key="6">
    <source>
        <dbReference type="ARBA" id="ARBA00022527"/>
    </source>
</evidence>
<evidence type="ECO:0000256" key="11">
    <source>
        <dbReference type="ARBA" id="ARBA00047899"/>
    </source>
</evidence>
<keyword evidence="8 16" id="KW-0547">Nucleotide-binding</keyword>
<feature type="domain" description="KA1" evidence="20">
    <location>
        <begin position="707"/>
        <end position="758"/>
    </location>
</feature>
<dbReference type="GO" id="GO:0035556">
    <property type="term" value="P:intracellular signal transduction"/>
    <property type="evidence" value="ECO:0007669"/>
    <property type="project" value="TreeGrafter"/>
</dbReference>
<dbReference type="Ensembl" id="ENSCCRT00000130002.1">
    <property type="protein sequence ID" value="ENSCCRP00000146557.1"/>
    <property type="gene ID" value="ENSCCRG00000029329.2"/>
</dbReference>
<dbReference type="Pfam" id="PF02149">
    <property type="entry name" value="KA1"/>
    <property type="match status" value="1"/>
</dbReference>
<dbReference type="GO" id="GO:0050321">
    <property type="term" value="F:tau-protein kinase activity"/>
    <property type="evidence" value="ECO:0007669"/>
    <property type="project" value="TreeGrafter"/>
</dbReference>
<organism evidence="21 22">
    <name type="scientific">Cyprinus carpio carpio</name>
    <dbReference type="NCBI Taxonomy" id="630221"/>
    <lineage>
        <taxon>Eukaryota</taxon>
        <taxon>Metazoa</taxon>
        <taxon>Chordata</taxon>
        <taxon>Craniata</taxon>
        <taxon>Vertebrata</taxon>
        <taxon>Euteleostomi</taxon>
        <taxon>Actinopterygii</taxon>
        <taxon>Neopterygii</taxon>
        <taxon>Teleostei</taxon>
        <taxon>Ostariophysi</taxon>
        <taxon>Cypriniformes</taxon>
        <taxon>Cyprinidae</taxon>
        <taxon>Cyprininae</taxon>
        <taxon>Cyprinus</taxon>
    </lineage>
</organism>
<feature type="region of interest" description="Disordered" evidence="17">
    <location>
        <begin position="1"/>
        <end position="36"/>
    </location>
</feature>
<feature type="compositionally biased region" description="Polar residues" evidence="17">
    <location>
        <begin position="634"/>
        <end position="644"/>
    </location>
</feature>
<dbReference type="FunFam" id="1.10.510.10:FF:001032">
    <property type="entry name" value="KP78b, isoform A"/>
    <property type="match status" value="1"/>
</dbReference>
<dbReference type="InterPro" id="IPR000719">
    <property type="entry name" value="Prot_kinase_dom"/>
</dbReference>
<evidence type="ECO:0000256" key="8">
    <source>
        <dbReference type="ARBA" id="ARBA00022741"/>
    </source>
</evidence>
<proteinExistence type="inferred from homology"/>
<dbReference type="FunFam" id="1.10.8.10:FF:000005">
    <property type="entry name" value="Non-specific serine/threonine protein kinase"/>
    <property type="match status" value="1"/>
</dbReference>
<dbReference type="InterPro" id="IPR008271">
    <property type="entry name" value="Ser/Thr_kinase_AS"/>
</dbReference>
<dbReference type="GO" id="GO:0000226">
    <property type="term" value="P:microtubule cytoskeleton organization"/>
    <property type="evidence" value="ECO:0007669"/>
    <property type="project" value="TreeGrafter"/>
</dbReference>
<dbReference type="EC" id="2.7.11.1" evidence="4"/>
<dbReference type="InterPro" id="IPR001772">
    <property type="entry name" value="KA1_dom"/>
</dbReference>
<evidence type="ECO:0000256" key="17">
    <source>
        <dbReference type="SAM" id="MobiDB-lite"/>
    </source>
</evidence>
<feature type="compositionally biased region" description="Polar residues" evidence="17">
    <location>
        <begin position="527"/>
        <end position="538"/>
    </location>
</feature>
<dbReference type="CDD" id="cd12197">
    <property type="entry name" value="MARK4_C"/>
    <property type="match status" value="1"/>
</dbReference>
<dbReference type="Pfam" id="PF00627">
    <property type="entry name" value="UBA"/>
    <property type="match status" value="1"/>
</dbReference>
<dbReference type="Proteomes" id="UP001108240">
    <property type="component" value="Unplaced"/>
</dbReference>
<evidence type="ECO:0000256" key="10">
    <source>
        <dbReference type="ARBA" id="ARBA00022840"/>
    </source>
</evidence>
<comment type="catalytic activity">
    <reaction evidence="12">
        <text>L-seryl-[protein] + ATP = O-phospho-L-seryl-[protein] + ADP + H(+)</text>
        <dbReference type="Rhea" id="RHEA:17989"/>
        <dbReference type="Rhea" id="RHEA-COMP:9863"/>
        <dbReference type="Rhea" id="RHEA-COMP:11604"/>
        <dbReference type="ChEBI" id="CHEBI:15378"/>
        <dbReference type="ChEBI" id="CHEBI:29999"/>
        <dbReference type="ChEBI" id="CHEBI:30616"/>
        <dbReference type="ChEBI" id="CHEBI:83421"/>
        <dbReference type="ChEBI" id="CHEBI:456216"/>
        <dbReference type="EC" id="2.7.11.1"/>
    </reaction>
</comment>
<dbReference type="PROSITE" id="PS00107">
    <property type="entry name" value="PROTEIN_KINASE_ATP"/>
    <property type="match status" value="1"/>
</dbReference>
<evidence type="ECO:0000256" key="15">
    <source>
        <dbReference type="ARBA" id="ARBA00071529"/>
    </source>
</evidence>
<feature type="compositionally biased region" description="Basic and acidic residues" evidence="17">
    <location>
        <begin position="447"/>
        <end position="456"/>
    </location>
</feature>
<reference evidence="21" key="2">
    <citation type="submission" date="2025-09" db="UniProtKB">
        <authorList>
            <consortium name="Ensembl"/>
        </authorList>
    </citation>
    <scope>IDENTIFICATION</scope>
</reference>
<feature type="compositionally biased region" description="Polar residues" evidence="17">
    <location>
        <begin position="476"/>
        <end position="485"/>
    </location>
</feature>
<sequence length="758" mass="83429">MSSRSALPSANDRSTDHHASLVASRSEKGTNVSSRSLGARCRNSMASCSDELPHIGNYRLLKTIGKGNFAKVKLARHILTGKEVAIKIIDKTQLNPTSLQKLFREVRIMKTLRHPNIVRLFEVIETEKTLYLVMEYASGGEVFDYLVSHGRMKEIEARAKFRQIVSAVHYCHQKNIVHRDLKAENLLLDADANIKIADFGFSNEFTLGNKLDTFCGSPPYAAPELFQGKKYDGPEVDIWSLGVILYTLVSGSLPFDGQNLKELRERVLRGKYRVPFYMSTDCEGILRRFLVLNPSKRCTLEQVMKDKWMNAGYESDELKPHVEPAEDYSDPNRIEIMVGMGFTTEEIKDSLLNQKYNEVTATYLLLGLKTEDVAETRVSGSMTLPRVRPSPITNGTNKHSSSSSSSSSSHSKTQRSASTYHRQRRHSDFCGPSMPVMQPKRSPTSGGDRELRESRMPPRKASCSVMGSRTLPPSSPMVSTANNPNKAEIPDRRKEMTATTNNIPGSTMTRRNTYVCTDRSNTDRHSLLQNGKDNSSLSHRLPPTSPSTLSIVGAGASSSSSSGERCRLTRGSTIRSTFHGGQLRDRVPPTYGPPPTSPTLSHDAGALPPNARSRATSNLFSKLTSKLTRRVTNESEGVSRSSVTGGHLSGDQKASKPWSGGGGWDVRGRLSHPPRAPAEVVLALREAARGCGCQVRHTGPFLLCCSHGAARSKVAFQAEVCQLSVGPAEANGVRYTRLWGAPLTFRHIASQISKEVEL</sequence>
<evidence type="ECO:0000256" key="1">
    <source>
        <dbReference type="ARBA" id="ARBA00004279"/>
    </source>
</evidence>
<keyword evidence="9" id="KW-0418">Kinase</keyword>
<evidence type="ECO:0000259" key="18">
    <source>
        <dbReference type="PROSITE" id="PS50011"/>
    </source>
</evidence>
<feature type="domain" description="UBA" evidence="19">
    <location>
        <begin position="328"/>
        <end position="367"/>
    </location>
</feature>
<comment type="function">
    <text evidence="13">Serine/threonine-protein kinase. Involved in the specific phosphorylation of microtubule-associated proteins for MAP2 and MAP4. Phosphorylates the microtubule-associated protein MAPT/TAU. Phosphorylates CDC25C on 'Ser-216'. Regulates localization and activity of some histone deacetylases by mediating phosphorylation of HDAC7, promoting subsequent interaction between HDAC7 and 14-3-3 and export from the nucleus. Regulates localization and activity of MITF by mediating its phosphorylation, promoting subsequent interaction between MITF and 14-3-3 and retention in the cytosol. Negatively regulates the Hippo signaling pathway and antagonizes the phosphorylation of LATS1. Cooperates with DLG5 to inhibit the kinase activity of STK3/MST2 toward LATS1. Phosphorylates PKP2 and KSR1.</text>
</comment>
<dbReference type="PROSITE" id="PS50032">
    <property type="entry name" value="KA1"/>
    <property type="match status" value="1"/>
</dbReference>
<comment type="subunit">
    <text evidence="14">Interacts with MAPT/TAU. Interacts with DLG5 (via coiled-coil domain). Interacts with STK3/MST2 and STK4/MST1 in the presence of DLG5. Interacts with YWHAB, YWHAG, YWHAQ and YWHAZ. Interacts with PKP2 (via N-terminus). Interacts with CDC25C. Interacts with KSR1.</text>
</comment>
<evidence type="ECO:0000256" key="9">
    <source>
        <dbReference type="ARBA" id="ARBA00022777"/>
    </source>
</evidence>
<evidence type="ECO:0000313" key="21">
    <source>
        <dbReference type="Ensembl" id="ENSCCRP00000146557.1"/>
    </source>
</evidence>
<dbReference type="InterPro" id="IPR049508">
    <property type="entry name" value="MARK1-4_cat"/>
</dbReference>
<evidence type="ECO:0000259" key="20">
    <source>
        <dbReference type="PROSITE" id="PS50032"/>
    </source>
</evidence>
<dbReference type="FunFam" id="3.30.200.20:FF:000003">
    <property type="entry name" value="Non-specific serine/threonine protein kinase"/>
    <property type="match status" value="1"/>
</dbReference>
<feature type="binding site" evidence="16">
    <location>
        <position position="87"/>
    </location>
    <ligand>
        <name>ATP</name>
        <dbReference type="ChEBI" id="CHEBI:30616"/>
    </ligand>
</feature>
<feature type="compositionally biased region" description="Polar residues" evidence="17">
    <location>
        <begin position="1"/>
        <end position="12"/>
    </location>
</feature>
<dbReference type="InterPro" id="IPR015940">
    <property type="entry name" value="UBA"/>
</dbReference>
<evidence type="ECO:0000256" key="4">
    <source>
        <dbReference type="ARBA" id="ARBA00012513"/>
    </source>
</evidence>
<feature type="region of interest" description="Disordered" evidence="17">
    <location>
        <begin position="630"/>
        <end position="671"/>
    </location>
</feature>
<comment type="catalytic activity">
    <reaction evidence="11">
        <text>L-threonyl-[protein] + ATP = O-phospho-L-threonyl-[protein] + ADP + H(+)</text>
        <dbReference type="Rhea" id="RHEA:46608"/>
        <dbReference type="Rhea" id="RHEA-COMP:11060"/>
        <dbReference type="Rhea" id="RHEA-COMP:11605"/>
        <dbReference type="ChEBI" id="CHEBI:15378"/>
        <dbReference type="ChEBI" id="CHEBI:30013"/>
        <dbReference type="ChEBI" id="CHEBI:30616"/>
        <dbReference type="ChEBI" id="CHEBI:61977"/>
        <dbReference type="ChEBI" id="CHEBI:456216"/>
        <dbReference type="EC" id="2.7.11.1"/>
    </reaction>
</comment>
<dbReference type="PANTHER" id="PTHR24346:SF28">
    <property type="entry name" value="MAP_MICROTUBULE AFFINITY-REGULATING KINASE 4"/>
    <property type="match status" value="1"/>
</dbReference>
<dbReference type="PROSITE" id="PS50030">
    <property type="entry name" value="UBA"/>
    <property type="match status" value="1"/>
</dbReference>
<evidence type="ECO:0000256" key="13">
    <source>
        <dbReference type="ARBA" id="ARBA00054424"/>
    </source>
</evidence>
<keyword evidence="10 16" id="KW-0067">ATP-binding</keyword>
<comment type="subcellular location">
    <subcellularLocation>
        <location evidence="1">Cell projection</location>
        <location evidence="1">Dendrite</location>
    </subcellularLocation>
    <subcellularLocation>
        <location evidence="2">Cytoplasm</location>
    </subcellularLocation>
</comment>
<evidence type="ECO:0000256" key="7">
    <source>
        <dbReference type="ARBA" id="ARBA00022679"/>
    </source>
</evidence>
<evidence type="ECO:0000256" key="2">
    <source>
        <dbReference type="ARBA" id="ARBA00004496"/>
    </source>
</evidence>